<accession>E4XLA8</accession>
<dbReference type="Proteomes" id="UP000001307">
    <property type="component" value="Unassembled WGS sequence"/>
</dbReference>
<dbReference type="Pfam" id="PF00059">
    <property type="entry name" value="Lectin_C"/>
    <property type="match status" value="1"/>
</dbReference>
<dbReference type="SUPFAM" id="SSF56436">
    <property type="entry name" value="C-type lectin-like"/>
    <property type="match status" value="1"/>
</dbReference>
<dbReference type="EMBL" id="FN653068">
    <property type="protein sequence ID" value="CBY10869.1"/>
    <property type="molecule type" value="Genomic_DNA"/>
</dbReference>
<feature type="domain" description="C-type lectin" evidence="1">
    <location>
        <begin position="1"/>
        <end position="107"/>
    </location>
</feature>
<sequence>MFPTNLTAIWIDAKKVCNLLGGELPFFENQNELDLFESQRAGQNRVDWLLLKGNKSECNFVVENEKPEILNWDKNEPSSKGSCVTANELNQKWNTQDCDEKRHVTCRMESELYC</sequence>
<dbReference type="InterPro" id="IPR016186">
    <property type="entry name" value="C-type_lectin-like/link_sf"/>
</dbReference>
<reference evidence="2" key="1">
    <citation type="journal article" date="2010" name="Science">
        <title>Plasticity of animal genome architecture unmasked by rapid evolution of a pelagic tunicate.</title>
        <authorList>
            <person name="Denoeud F."/>
            <person name="Henriet S."/>
            <person name="Mungpakdee S."/>
            <person name="Aury J.M."/>
            <person name="Da Silva C."/>
            <person name="Brinkmann H."/>
            <person name="Mikhaleva J."/>
            <person name="Olsen L.C."/>
            <person name="Jubin C."/>
            <person name="Canestro C."/>
            <person name="Bouquet J.M."/>
            <person name="Danks G."/>
            <person name="Poulain J."/>
            <person name="Campsteijn C."/>
            <person name="Adamski M."/>
            <person name="Cross I."/>
            <person name="Yadetie F."/>
            <person name="Muffato M."/>
            <person name="Louis A."/>
            <person name="Butcher S."/>
            <person name="Tsagkogeorga G."/>
            <person name="Konrad A."/>
            <person name="Singh S."/>
            <person name="Jensen M.F."/>
            <person name="Cong E.H."/>
            <person name="Eikeseth-Otteraa H."/>
            <person name="Noel B."/>
            <person name="Anthouard V."/>
            <person name="Porcel B.M."/>
            <person name="Kachouri-Lafond R."/>
            <person name="Nishino A."/>
            <person name="Ugolini M."/>
            <person name="Chourrout P."/>
            <person name="Nishida H."/>
            <person name="Aasland R."/>
            <person name="Huzurbazar S."/>
            <person name="Westhof E."/>
            <person name="Delsuc F."/>
            <person name="Lehrach H."/>
            <person name="Reinhardt R."/>
            <person name="Weissenbach J."/>
            <person name="Roy S.W."/>
            <person name="Artiguenave F."/>
            <person name="Postlethwait J.H."/>
            <person name="Manak J.R."/>
            <person name="Thompson E.M."/>
            <person name="Jaillon O."/>
            <person name="Du Pasquier L."/>
            <person name="Boudinot P."/>
            <person name="Liberles D.A."/>
            <person name="Volff J.N."/>
            <person name="Philippe H."/>
            <person name="Lenhard B."/>
            <person name="Roest Crollius H."/>
            <person name="Wincker P."/>
            <person name="Chourrout D."/>
        </authorList>
    </citation>
    <scope>NUCLEOTIDE SEQUENCE [LARGE SCALE GENOMIC DNA]</scope>
</reference>
<proteinExistence type="predicted"/>
<protein>
    <recommendedName>
        <fullName evidence="1">C-type lectin domain-containing protein</fullName>
    </recommendedName>
</protein>
<dbReference type="InterPro" id="IPR016187">
    <property type="entry name" value="CTDL_fold"/>
</dbReference>
<evidence type="ECO:0000313" key="2">
    <source>
        <dbReference type="EMBL" id="CBY10869.1"/>
    </source>
</evidence>
<dbReference type="PROSITE" id="PS50041">
    <property type="entry name" value="C_TYPE_LECTIN_2"/>
    <property type="match status" value="1"/>
</dbReference>
<dbReference type="CDD" id="cd00037">
    <property type="entry name" value="CLECT"/>
    <property type="match status" value="1"/>
</dbReference>
<dbReference type="AlphaFoldDB" id="E4XLA8"/>
<dbReference type="InParanoid" id="E4XLA8"/>
<gene>
    <name evidence="2" type="ORF">GSOID_T00014482001</name>
</gene>
<dbReference type="InterPro" id="IPR001304">
    <property type="entry name" value="C-type_lectin-like"/>
</dbReference>
<organism evidence="2">
    <name type="scientific">Oikopleura dioica</name>
    <name type="common">Tunicate</name>
    <dbReference type="NCBI Taxonomy" id="34765"/>
    <lineage>
        <taxon>Eukaryota</taxon>
        <taxon>Metazoa</taxon>
        <taxon>Chordata</taxon>
        <taxon>Tunicata</taxon>
        <taxon>Appendicularia</taxon>
        <taxon>Copelata</taxon>
        <taxon>Oikopleuridae</taxon>
        <taxon>Oikopleura</taxon>
    </lineage>
</organism>
<dbReference type="Gene3D" id="3.10.100.10">
    <property type="entry name" value="Mannose-Binding Protein A, subunit A"/>
    <property type="match status" value="1"/>
</dbReference>
<name>E4XLA8_OIKDI</name>
<keyword evidence="3" id="KW-1185">Reference proteome</keyword>
<evidence type="ECO:0000313" key="3">
    <source>
        <dbReference type="Proteomes" id="UP000001307"/>
    </source>
</evidence>
<evidence type="ECO:0000259" key="1">
    <source>
        <dbReference type="PROSITE" id="PS50041"/>
    </source>
</evidence>
<dbReference type="OrthoDB" id="10255512at2759"/>